<evidence type="ECO:0000256" key="2">
    <source>
        <dbReference type="ARBA" id="ARBA00022448"/>
    </source>
</evidence>
<dbReference type="CDD" id="cd06579">
    <property type="entry name" value="TM_PBP1_transp_AraH_like"/>
    <property type="match status" value="1"/>
</dbReference>
<keyword evidence="13" id="KW-1185">Reference proteome</keyword>
<comment type="subcellular location">
    <subcellularLocation>
        <location evidence="1">Cell membrane</location>
        <topology evidence="1">Multi-pass membrane protein</topology>
    </subcellularLocation>
</comment>
<feature type="transmembrane region" description="Helical" evidence="11">
    <location>
        <begin position="354"/>
        <end position="371"/>
    </location>
</feature>
<feature type="transmembrane region" description="Helical" evidence="11">
    <location>
        <begin position="329"/>
        <end position="347"/>
    </location>
</feature>
<proteinExistence type="predicted"/>
<feature type="transmembrane region" description="Helical" evidence="11">
    <location>
        <begin position="377"/>
        <end position="396"/>
    </location>
</feature>
<evidence type="ECO:0000313" key="12">
    <source>
        <dbReference type="EMBL" id="RDI75495.1"/>
    </source>
</evidence>
<feature type="transmembrane region" description="Helical" evidence="11">
    <location>
        <begin position="90"/>
        <end position="107"/>
    </location>
</feature>
<keyword evidence="4" id="KW-0997">Cell inner membrane</keyword>
<evidence type="ECO:0000256" key="9">
    <source>
        <dbReference type="ARBA" id="ARBA00035611"/>
    </source>
</evidence>
<evidence type="ECO:0000256" key="10">
    <source>
        <dbReference type="ARBA" id="ARBA00035686"/>
    </source>
</evidence>
<feature type="transmembrane region" description="Helical" evidence="11">
    <location>
        <begin position="296"/>
        <end position="317"/>
    </location>
</feature>
<dbReference type="Pfam" id="PF02653">
    <property type="entry name" value="BPD_transp_2"/>
    <property type="match status" value="1"/>
</dbReference>
<evidence type="ECO:0000256" key="7">
    <source>
        <dbReference type="ARBA" id="ARBA00022989"/>
    </source>
</evidence>
<evidence type="ECO:0000256" key="1">
    <source>
        <dbReference type="ARBA" id="ARBA00004651"/>
    </source>
</evidence>
<dbReference type="PANTHER" id="PTHR32196:SF32">
    <property type="entry name" value="XYLOSE TRANSPORT SYSTEM PERMEASE PROTEIN XYLH"/>
    <property type="match status" value="1"/>
</dbReference>
<evidence type="ECO:0000256" key="11">
    <source>
        <dbReference type="SAM" id="Phobius"/>
    </source>
</evidence>
<comment type="function">
    <text evidence="9">Part of the binding-protein-dependent transport system for D-xylose. Probably responsible for the translocation of the substrate across the membrane.</text>
</comment>
<evidence type="ECO:0000256" key="8">
    <source>
        <dbReference type="ARBA" id="ARBA00023136"/>
    </source>
</evidence>
<dbReference type="Proteomes" id="UP000254134">
    <property type="component" value="Unassembled WGS sequence"/>
</dbReference>
<accession>A0A7M2YZC1</accession>
<keyword evidence="6 11" id="KW-0812">Transmembrane</keyword>
<keyword evidence="5" id="KW-0762">Sugar transport</keyword>
<dbReference type="EMBL" id="QQZY01000002">
    <property type="protein sequence ID" value="RDI75495.1"/>
    <property type="molecule type" value="Genomic_DNA"/>
</dbReference>
<name>A0A7M2YZC1_9ACTN</name>
<evidence type="ECO:0000256" key="4">
    <source>
        <dbReference type="ARBA" id="ARBA00022519"/>
    </source>
</evidence>
<dbReference type="AlphaFoldDB" id="A0A7M2YZC1"/>
<dbReference type="RefSeq" id="WP_114795690.1">
    <property type="nucleotide sequence ID" value="NZ_QQZY01000002.1"/>
</dbReference>
<keyword evidence="3" id="KW-1003">Cell membrane</keyword>
<comment type="caution">
    <text evidence="12">The sequence shown here is derived from an EMBL/GenBank/DDBJ whole genome shotgun (WGS) entry which is preliminary data.</text>
</comment>
<organism evidence="12 13">
    <name type="scientific">Gaiella occulta</name>
    <dbReference type="NCBI Taxonomy" id="1002870"/>
    <lineage>
        <taxon>Bacteria</taxon>
        <taxon>Bacillati</taxon>
        <taxon>Actinomycetota</taxon>
        <taxon>Thermoleophilia</taxon>
        <taxon>Gaiellales</taxon>
        <taxon>Gaiellaceae</taxon>
        <taxon>Gaiella</taxon>
    </lineage>
</organism>
<gene>
    <name evidence="12" type="ORF">Gocc_1293</name>
</gene>
<dbReference type="OrthoDB" id="3468954at2"/>
<protein>
    <recommendedName>
        <fullName evidence="10">Xylose transport system permease protein XylH</fullName>
    </recommendedName>
</protein>
<feature type="transmembrane region" description="Helical" evidence="11">
    <location>
        <begin position="31"/>
        <end position="49"/>
    </location>
</feature>
<evidence type="ECO:0000313" key="13">
    <source>
        <dbReference type="Proteomes" id="UP000254134"/>
    </source>
</evidence>
<sequence length="405" mass="41969">MTDGDVQAAAPAFAGETFSQRVRDNIRAGNLGSWPVVIGLAVIVLFFSLKANNFFTPSNFINIITQMAGVTMLAYGVVFVLLLGEIDLSISYVSGIAGVVVAQLTLAGSGHQIPGLVAIALAIAACAAIGAFQGSFVAFIGVPAFVVTLAGFQIWQGVIQKSIPQGVLVIQDDTVNNVANYFFSDGVGWIIAGVVSAVYVAGVLSGVLARRRHGVAVRDPFLVAAKLVGVTAVAFATVAICNRDRGVPFVLLLIVAMLLLWTYVAKRTTFGRHVYAVGGNAEAARRAGINVVRVRILVFMISSGMAGLGGIVLAARLNSVDLNAGGGTLLIDAIAAAVIGGTSLFGGRGEVRDALFGSLVIATIANGLNTLNLTQGVIFVVTGAILLFAVTLDTVLRRRQTKAGR</sequence>
<dbReference type="PANTHER" id="PTHR32196">
    <property type="entry name" value="ABC TRANSPORTER PERMEASE PROTEIN YPHD-RELATED-RELATED"/>
    <property type="match status" value="1"/>
</dbReference>
<dbReference type="GO" id="GO:0022857">
    <property type="term" value="F:transmembrane transporter activity"/>
    <property type="evidence" value="ECO:0007669"/>
    <property type="project" value="InterPro"/>
</dbReference>
<keyword evidence="7 11" id="KW-1133">Transmembrane helix</keyword>
<evidence type="ECO:0000256" key="3">
    <source>
        <dbReference type="ARBA" id="ARBA00022475"/>
    </source>
</evidence>
<dbReference type="InterPro" id="IPR001851">
    <property type="entry name" value="ABC_transp_permease"/>
</dbReference>
<dbReference type="GO" id="GO:0005886">
    <property type="term" value="C:plasma membrane"/>
    <property type="evidence" value="ECO:0007669"/>
    <property type="project" value="UniProtKB-SubCell"/>
</dbReference>
<evidence type="ECO:0000256" key="5">
    <source>
        <dbReference type="ARBA" id="ARBA00022597"/>
    </source>
</evidence>
<feature type="transmembrane region" description="Helical" evidence="11">
    <location>
        <begin position="61"/>
        <end position="83"/>
    </location>
</feature>
<evidence type="ECO:0000256" key="6">
    <source>
        <dbReference type="ARBA" id="ARBA00022692"/>
    </source>
</evidence>
<keyword evidence="8 11" id="KW-0472">Membrane</keyword>
<feature type="transmembrane region" description="Helical" evidence="11">
    <location>
        <begin position="187"/>
        <end position="209"/>
    </location>
</feature>
<reference evidence="13" key="2">
    <citation type="journal article" date="2019" name="MicrobiologyOpen">
        <title>High-quality draft genome sequence of Gaiella occulta isolated from a 150 meter deep mineral water borehole and comparison with the genome sequences of other deep-branching lineages of the phylum Actinobacteria.</title>
        <authorList>
            <person name="Severino R."/>
            <person name="Froufe H.J.C."/>
            <person name="Barroso C."/>
            <person name="Albuquerque L."/>
            <person name="Lobo-da-Cunha A."/>
            <person name="da Costa M.S."/>
            <person name="Egas C."/>
        </authorList>
    </citation>
    <scope>NUCLEOTIDE SEQUENCE [LARGE SCALE GENOMIC DNA]</scope>
    <source>
        <strain evidence="13">F2-233</strain>
    </source>
</reference>
<feature type="transmembrane region" description="Helical" evidence="11">
    <location>
        <begin position="136"/>
        <end position="155"/>
    </location>
</feature>
<feature type="transmembrane region" description="Helical" evidence="11">
    <location>
        <begin position="221"/>
        <end position="240"/>
    </location>
</feature>
<keyword evidence="2" id="KW-0813">Transport</keyword>
<feature type="transmembrane region" description="Helical" evidence="11">
    <location>
        <begin position="113"/>
        <end position="131"/>
    </location>
</feature>
<reference evidence="12 13" key="1">
    <citation type="submission" date="2018-07" db="EMBL/GenBank/DDBJ databases">
        <title>High-quality-draft genome sequence of Gaiella occulta.</title>
        <authorList>
            <person name="Severino R."/>
            <person name="Froufe H.J.C."/>
            <person name="Rainey F.A."/>
            <person name="Barroso C."/>
            <person name="Albuquerque L."/>
            <person name="Lobo-Da-Cunha A."/>
            <person name="Da Costa M.S."/>
            <person name="Egas C."/>
        </authorList>
    </citation>
    <scope>NUCLEOTIDE SEQUENCE [LARGE SCALE GENOMIC DNA]</scope>
    <source>
        <strain evidence="12 13">F2-233</strain>
    </source>
</reference>
<feature type="transmembrane region" description="Helical" evidence="11">
    <location>
        <begin position="246"/>
        <end position="264"/>
    </location>
</feature>